<dbReference type="InterPro" id="IPR012677">
    <property type="entry name" value="Nucleotide-bd_a/b_plait_sf"/>
</dbReference>
<feature type="compositionally biased region" description="Basic residues" evidence="8">
    <location>
        <begin position="492"/>
        <end position="501"/>
    </location>
</feature>
<dbReference type="EMBL" id="JAKLMC020000003">
    <property type="protein sequence ID" value="KAK5957558.1"/>
    <property type="molecule type" value="Genomic_DNA"/>
</dbReference>
<comment type="subcellular location">
    <subcellularLocation>
        <location evidence="2">Nucleus</location>
        <location evidence="2">Nucleolus</location>
    </subcellularLocation>
</comment>
<dbReference type="GO" id="GO:0005730">
    <property type="term" value="C:nucleolus"/>
    <property type="evidence" value="ECO:0007669"/>
    <property type="project" value="UniProtKB-SubCell"/>
</dbReference>
<proteinExistence type="inferred from homology"/>
<comment type="similarity">
    <text evidence="3">Belongs to the RRM RBM34 family.</text>
</comment>
<dbReference type="GO" id="GO:0000463">
    <property type="term" value="P:maturation of LSU-rRNA from tricistronic rRNA transcript (SSU-rRNA, 5.8S rRNA, LSU-rRNA)"/>
    <property type="evidence" value="ECO:0007669"/>
    <property type="project" value="TreeGrafter"/>
</dbReference>
<dbReference type="Proteomes" id="UP001316803">
    <property type="component" value="Unassembled WGS sequence"/>
</dbReference>
<dbReference type="SMART" id="SM00360">
    <property type="entry name" value="RRM"/>
    <property type="match status" value="1"/>
</dbReference>
<keyword evidence="6" id="KW-0539">Nucleus</keyword>
<dbReference type="AlphaFoldDB" id="A0AAN8EKP7"/>
<dbReference type="PANTHER" id="PTHR23236:SF25">
    <property type="entry name" value="RNA-BINDING PROTEIN 34"/>
    <property type="match status" value="1"/>
</dbReference>
<protein>
    <recommendedName>
        <fullName evidence="4">Nucleolar protein 12</fullName>
    </recommendedName>
</protein>
<feature type="compositionally biased region" description="Acidic residues" evidence="8">
    <location>
        <begin position="74"/>
        <end position="96"/>
    </location>
</feature>
<feature type="compositionally biased region" description="Basic and acidic residues" evidence="8">
    <location>
        <begin position="97"/>
        <end position="106"/>
    </location>
</feature>
<evidence type="ECO:0000256" key="4">
    <source>
        <dbReference type="ARBA" id="ARBA00015520"/>
    </source>
</evidence>
<feature type="domain" description="RRM" evidence="9">
    <location>
        <begin position="328"/>
        <end position="430"/>
    </location>
</feature>
<dbReference type="InterPro" id="IPR035979">
    <property type="entry name" value="RBD_domain_sf"/>
</dbReference>
<feature type="compositionally biased region" description="Basic and acidic residues" evidence="8">
    <location>
        <begin position="113"/>
        <end position="136"/>
    </location>
</feature>
<feature type="compositionally biased region" description="Basic and acidic residues" evidence="8">
    <location>
        <begin position="428"/>
        <end position="452"/>
    </location>
</feature>
<dbReference type="GO" id="GO:0019843">
    <property type="term" value="F:rRNA binding"/>
    <property type="evidence" value="ECO:0007669"/>
    <property type="project" value="TreeGrafter"/>
</dbReference>
<sequence>MAKEKKEKKSKLTAADAVPATGSSAFDPTLAALFASSSGPVTVPPKPVRTYENTARPVASTNGVATQQKHEDETSSDAESEAESALEEESSSESESEIAHEESNERPRKRRKVDANEDLESKYLNKLVREEEQELKQRKKKNKAEKPKDENHEASDSDLNSGLEDLSDSEAEEKPRKSKANAKTNIEAEDDDAIPKHESVAGTAHVVEAEKTDRTCFLGNVSISVIKSKSAKKALILHIRSALAEKHHEKIESIRFRSTAFVSDAGPKRAAYAKKELMDETMKSTNAYVVLNTAAAARKVARLNGSVVLDRHLRVDNLGSPARQDHRRCVFVGNLSFVDEATPTDDAEAGEKRKRAKEPADVEEGLWRSFSKCGKVESVRVVRDKETRISKGFAYVQFEGENAVESALLMDGKKFPPMLPRPLRVSRAKREMKREKREPTGGRKDQRRDSAPKGKFGGAREQARGRPTRPPSNNEKVVLEGHRANSNSLPKGLKKLKKRPAVKPTDRGSKRAAAFRAGGGKKKRDMES</sequence>
<name>A0AAN8EKP7_9EURO</name>
<reference evidence="10 11" key="1">
    <citation type="submission" date="2022-12" db="EMBL/GenBank/DDBJ databases">
        <title>Genomic features and morphological characterization of a novel Knufia sp. strain isolated from spacecraft assembly facility.</title>
        <authorList>
            <person name="Teixeira M."/>
            <person name="Chander A.M."/>
            <person name="Stajich J.E."/>
            <person name="Venkateswaran K."/>
        </authorList>
    </citation>
    <scope>NUCLEOTIDE SEQUENCE [LARGE SCALE GENOMIC DNA]</scope>
    <source>
        <strain evidence="10 11">FJI-L2-BK-P2</strain>
    </source>
</reference>
<evidence type="ECO:0000256" key="5">
    <source>
        <dbReference type="ARBA" id="ARBA00022884"/>
    </source>
</evidence>
<dbReference type="PROSITE" id="PS50102">
    <property type="entry name" value="RRM"/>
    <property type="match status" value="1"/>
</dbReference>
<evidence type="ECO:0000256" key="8">
    <source>
        <dbReference type="SAM" id="MobiDB-lite"/>
    </source>
</evidence>
<evidence type="ECO:0000256" key="7">
    <source>
        <dbReference type="PROSITE-ProRule" id="PRU00176"/>
    </source>
</evidence>
<feature type="region of interest" description="Disordered" evidence="8">
    <location>
        <begin position="36"/>
        <end position="186"/>
    </location>
</feature>
<keyword evidence="11" id="KW-1185">Reference proteome</keyword>
<feature type="region of interest" description="Disordered" evidence="8">
    <location>
        <begin position="1"/>
        <end position="24"/>
    </location>
</feature>
<dbReference type="SUPFAM" id="SSF54928">
    <property type="entry name" value="RNA-binding domain, RBD"/>
    <property type="match status" value="1"/>
</dbReference>
<accession>A0AAN8EKP7</accession>
<dbReference type="Pfam" id="PF00076">
    <property type="entry name" value="RRM_1"/>
    <property type="match status" value="1"/>
</dbReference>
<feature type="compositionally biased region" description="Basic and acidic residues" evidence="8">
    <location>
        <begin position="144"/>
        <end position="155"/>
    </location>
</feature>
<dbReference type="PANTHER" id="PTHR23236">
    <property type="entry name" value="EUKARYOTIC TRANSLATION INITIATION FACTOR 4B/4H"/>
    <property type="match status" value="1"/>
</dbReference>
<evidence type="ECO:0000256" key="2">
    <source>
        <dbReference type="ARBA" id="ARBA00004604"/>
    </source>
</evidence>
<evidence type="ECO:0000313" key="11">
    <source>
        <dbReference type="Proteomes" id="UP001316803"/>
    </source>
</evidence>
<evidence type="ECO:0000313" key="10">
    <source>
        <dbReference type="EMBL" id="KAK5957558.1"/>
    </source>
</evidence>
<organism evidence="10 11">
    <name type="scientific">Knufia fluminis</name>
    <dbReference type="NCBI Taxonomy" id="191047"/>
    <lineage>
        <taxon>Eukaryota</taxon>
        <taxon>Fungi</taxon>
        <taxon>Dikarya</taxon>
        <taxon>Ascomycota</taxon>
        <taxon>Pezizomycotina</taxon>
        <taxon>Eurotiomycetes</taxon>
        <taxon>Chaetothyriomycetidae</taxon>
        <taxon>Chaetothyriales</taxon>
        <taxon>Trichomeriaceae</taxon>
        <taxon>Knufia</taxon>
    </lineage>
</organism>
<dbReference type="InterPro" id="IPR000504">
    <property type="entry name" value="RRM_dom"/>
</dbReference>
<feature type="region of interest" description="Disordered" evidence="8">
    <location>
        <begin position="413"/>
        <end position="528"/>
    </location>
</feature>
<comment type="function">
    <text evidence="1">Involved in pre-25S rRNA processing.</text>
</comment>
<evidence type="ECO:0000256" key="1">
    <source>
        <dbReference type="ARBA" id="ARBA00002475"/>
    </source>
</evidence>
<evidence type="ECO:0000259" key="9">
    <source>
        <dbReference type="PROSITE" id="PS50102"/>
    </source>
</evidence>
<feature type="compositionally biased region" description="Basic residues" evidence="8">
    <location>
        <begin position="519"/>
        <end position="528"/>
    </location>
</feature>
<gene>
    <name evidence="10" type="primary">NOP12</name>
    <name evidence="10" type="ORF">OHC33_001934</name>
</gene>
<evidence type="ECO:0000256" key="3">
    <source>
        <dbReference type="ARBA" id="ARBA00007077"/>
    </source>
</evidence>
<dbReference type="Gene3D" id="3.30.70.330">
    <property type="match status" value="2"/>
</dbReference>
<keyword evidence="5 7" id="KW-0694">RNA-binding</keyword>
<evidence type="ECO:0000256" key="6">
    <source>
        <dbReference type="ARBA" id="ARBA00023242"/>
    </source>
</evidence>
<comment type="caution">
    <text evidence="10">The sequence shown here is derived from an EMBL/GenBank/DDBJ whole genome shotgun (WGS) entry which is preliminary data.</text>
</comment>